<organism evidence="1 2">
    <name type="scientific">Caerostris extrusa</name>
    <name type="common">Bark spider</name>
    <name type="synonym">Caerostris bankana</name>
    <dbReference type="NCBI Taxonomy" id="172846"/>
    <lineage>
        <taxon>Eukaryota</taxon>
        <taxon>Metazoa</taxon>
        <taxon>Ecdysozoa</taxon>
        <taxon>Arthropoda</taxon>
        <taxon>Chelicerata</taxon>
        <taxon>Arachnida</taxon>
        <taxon>Araneae</taxon>
        <taxon>Araneomorphae</taxon>
        <taxon>Entelegynae</taxon>
        <taxon>Araneoidea</taxon>
        <taxon>Araneidae</taxon>
        <taxon>Caerostris</taxon>
    </lineage>
</organism>
<dbReference type="AlphaFoldDB" id="A0AAV4U6A0"/>
<evidence type="ECO:0000313" key="1">
    <source>
        <dbReference type="EMBL" id="GIY53145.1"/>
    </source>
</evidence>
<dbReference type="Proteomes" id="UP001054945">
    <property type="component" value="Unassembled WGS sequence"/>
</dbReference>
<dbReference type="EMBL" id="BPLR01012326">
    <property type="protein sequence ID" value="GIY53145.1"/>
    <property type="molecule type" value="Genomic_DNA"/>
</dbReference>
<evidence type="ECO:0000313" key="2">
    <source>
        <dbReference type="Proteomes" id="UP001054945"/>
    </source>
</evidence>
<keyword evidence="2" id="KW-1185">Reference proteome</keyword>
<reference evidence="1 2" key="1">
    <citation type="submission" date="2021-06" db="EMBL/GenBank/DDBJ databases">
        <title>Caerostris extrusa draft genome.</title>
        <authorList>
            <person name="Kono N."/>
            <person name="Arakawa K."/>
        </authorList>
    </citation>
    <scope>NUCLEOTIDE SEQUENCE [LARGE SCALE GENOMIC DNA]</scope>
</reference>
<protein>
    <submittedName>
        <fullName evidence="1">Uncharacterized protein</fullName>
    </submittedName>
</protein>
<sequence>MENSPDILFFEMQTLGEWESLKTHSKIQLLSGTTLRVQPKTVCVRQSLHFALSRTILINRRDVVWTFCSFCEVEGCLKCVSVLIMHGESGFPGVEDKGTRKIVWSCVAFCIVGACF</sequence>
<name>A0AAV4U6A0_CAEEX</name>
<gene>
    <name evidence="1" type="ORF">CEXT_29751</name>
</gene>
<accession>A0AAV4U6A0</accession>
<proteinExistence type="predicted"/>
<comment type="caution">
    <text evidence="1">The sequence shown here is derived from an EMBL/GenBank/DDBJ whole genome shotgun (WGS) entry which is preliminary data.</text>
</comment>